<evidence type="ECO:0000313" key="1">
    <source>
        <dbReference type="EMBL" id="MBM3223660.1"/>
    </source>
</evidence>
<gene>
    <name evidence="1" type="ORF">FJZ47_07670</name>
</gene>
<dbReference type="EMBL" id="VGLS01000178">
    <property type="protein sequence ID" value="MBM3223660.1"/>
    <property type="molecule type" value="Genomic_DNA"/>
</dbReference>
<protein>
    <submittedName>
        <fullName evidence="1">Transposase family protein</fullName>
    </submittedName>
</protein>
<proteinExistence type="predicted"/>
<accession>A0A937W1U5</accession>
<dbReference type="AlphaFoldDB" id="A0A937W1U5"/>
<sequence length="77" mass="8394">MSVEDRVLHHLLSSARVVVENVIAGVKRCRIVKDVLRLTTEGIADLVMESACGLHNLRVSCRHPFPACDVLSLLGSS</sequence>
<reference evidence="1" key="1">
    <citation type="submission" date="2019-03" db="EMBL/GenBank/DDBJ databases">
        <title>Lake Tanganyika Metagenome-Assembled Genomes (MAGs).</title>
        <authorList>
            <person name="Tran P."/>
        </authorList>
    </citation>
    <scope>NUCLEOTIDE SEQUENCE</scope>
    <source>
        <strain evidence="1">K_DeepCast_65m_m2_066</strain>
    </source>
</reference>
<organism evidence="1 2">
    <name type="scientific">Tectimicrobiota bacterium</name>
    <dbReference type="NCBI Taxonomy" id="2528274"/>
    <lineage>
        <taxon>Bacteria</taxon>
        <taxon>Pseudomonadati</taxon>
        <taxon>Nitrospinota/Tectimicrobiota group</taxon>
        <taxon>Candidatus Tectimicrobiota</taxon>
    </lineage>
</organism>
<comment type="caution">
    <text evidence="1">The sequence shown here is derived from an EMBL/GenBank/DDBJ whole genome shotgun (WGS) entry which is preliminary data.</text>
</comment>
<dbReference type="Proteomes" id="UP000712673">
    <property type="component" value="Unassembled WGS sequence"/>
</dbReference>
<evidence type="ECO:0000313" key="2">
    <source>
        <dbReference type="Proteomes" id="UP000712673"/>
    </source>
</evidence>
<name>A0A937W1U5_UNCTE</name>